<dbReference type="EMBL" id="JACJKX010000003">
    <property type="protein sequence ID" value="MBM6928188.1"/>
    <property type="molecule type" value="Genomic_DNA"/>
</dbReference>
<dbReference type="RefSeq" id="WP_205049789.1">
    <property type="nucleotide sequence ID" value="NZ_JACJKX010000003.1"/>
</dbReference>
<sequence length="461" mass="51032">MPSISFSRFDLGVDLRKGASVSDANRLRQMKNAYVTTGLATAKRPGFRKVADLEPGTKGLFSANGKLNTFAASNITHANSLFQSHKLDTDGKTLKDIWYADIFNGYLYVVAEYTDGTIQHHYLDSSDNTKVTDSNCPQTKACVKMQSKMFAVGKDGDTVRYSKTGDARNWTESDDAGFLPTGLNARGDKTANALGIYKKNLVVFAKDNAQIWTVDPDPTAMVLEDLVENVGTSYPRTVANVGGDIYFLGDYGFRSITTLQYTNNLADVDVGSPIDSLVRQALSDPNVNPRSFYFYGTGQYVCAMGNHLFVYSFSRTAKIAAWSEYFLAFPIEAVAENNQRLYVRSGDSVYQLDDEVKTDNGQQYEMLVELPYMDFKKPGILKHIRGMDVVFDGSAYVSIGYNANDPDAFTPELLVSGNTRPGGLIPVECIGTEFSVRVRNYDAKPFQLNGITLYYELLDTI</sequence>
<comment type="caution">
    <text evidence="1">The sequence shown here is derived from an EMBL/GenBank/DDBJ whole genome shotgun (WGS) entry which is preliminary data.</text>
</comment>
<gene>
    <name evidence="1" type="ORF">H5985_02745</name>
</gene>
<protein>
    <submittedName>
        <fullName evidence="1">Uncharacterized protein</fullName>
    </submittedName>
</protein>
<reference evidence="1 2" key="1">
    <citation type="journal article" date="2021" name="Sci. Rep.">
        <title>The distribution of antibiotic resistance genes in chicken gut microbiota commensals.</title>
        <authorList>
            <person name="Juricova H."/>
            <person name="Matiasovicova J."/>
            <person name="Kubasova T."/>
            <person name="Cejkova D."/>
            <person name="Rychlik I."/>
        </authorList>
    </citation>
    <scope>NUCLEOTIDE SEQUENCE [LARGE SCALE GENOMIC DNA]</scope>
    <source>
        <strain evidence="1 2">An562</strain>
    </source>
</reference>
<dbReference type="Proteomes" id="UP000777002">
    <property type="component" value="Unassembled WGS sequence"/>
</dbReference>
<evidence type="ECO:0000313" key="2">
    <source>
        <dbReference type="Proteomes" id="UP000777002"/>
    </source>
</evidence>
<keyword evidence="2" id="KW-1185">Reference proteome</keyword>
<organism evidence="1 2">
    <name type="scientific">Parasutterella secunda</name>
    <dbReference type="NCBI Taxonomy" id="626947"/>
    <lineage>
        <taxon>Bacteria</taxon>
        <taxon>Pseudomonadati</taxon>
        <taxon>Pseudomonadota</taxon>
        <taxon>Betaproteobacteria</taxon>
        <taxon>Burkholderiales</taxon>
        <taxon>Sutterellaceae</taxon>
        <taxon>Parasutterella</taxon>
    </lineage>
</organism>
<evidence type="ECO:0000313" key="1">
    <source>
        <dbReference type="EMBL" id="MBM6928188.1"/>
    </source>
</evidence>
<name>A0ABS2GTL1_9BURK</name>
<accession>A0ABS2GTL1</accession>
<proteinExistence type="predicted"/>